<comment type="caution">
    <text evidence="2">The sequence shown here is derived from an EMBL/GenBank/DDBJ whole genome shotgun (WGS) entry which is preliminary data.</text>
</comment>
<keyword evidence="3" id="KW-1185">Reference proteome</keyword>
<protein>
    <recommendedName>
        <fullName evidence="1">Tape measure protein N-terminal domain-containing protein</fullName>
    </recommendedName>
</protein>
<proteinExistence type="predicted"/>
<dbReference type="RefSeq" id="WP_056956626.1">
    <property type="nucleotide sequence ID" value="NZ_AZFJ01000045.1"/>
</dbReference>
<dbReference type="OrthoDB" id="2137849at2"/>
<feature type="domain" description="Tape measure protein N-terminal" evidence="1">
    <location>
        <begin position="192"/>
        <end position="373"/>
    </location>
</feature>
<accession>A0A0R1U552</accession>
<name>A0A0R1U552_9LACO</name>
<dbReference type="Pfam" id="PF20155">
    <property type="entry name" value="TMP_3"/>
    <property type="match status" value="1"/>
</dbReference>
<evidence type="ECO:0000313" key="2">
    <source>
        <dbReference type="EMBL" id="KRL86435.1"/>
    </source>
</evidence>
<dbReference type="CDD" id="cd13402">
    <property type="entry name" value="LT_TF-like"/>
    <property type="match status" value="1"/>
</dbReference>
<sequence>MAIYDNVFRFTIDGNAENGLRAILGEYEKLKNATGAANDMGHFAETIKTSSKSAEGAVSALQNEVKDLPADKRLKIEAATSEAKSGIKDVNESVDKLPKSKQVIVRTETTNAKTGVREVKESLENLPNNTKVKVSANTTGANEALKGTQKELAETGSKAKSTGSILGGAFGGTLIANGLSTLGSKLVEVTKNGLELAEQGEQTERVWENLGAGSKGAAEMSAQMVDLRAKTGYAAGDIKKMQQQFYGLTGSVDSAKNLTEALVGVGVASGLSGDKVGKLVRSMGRLFSSDSVTSSQLARIETQAPKMGSALAAAAGMSQDAFNKMVSDGKLTGSAFEDLVEKVSKQSPAAFSVFGKTGQGAIAQIKGSWISAQSVFGQKLVDTQKTGLTDVANFMKSKDFQGLLGDAAEGLGKIADKIVDVLRYVEKNKGSISEIAKATGSIITDLAKGAWDLVTDFLHTVTGTKTGGIKGVAEAMRKIAEHHSEIETVGKVLIALFAASKVNSLYKDLAGLAGISGSKGIIGDLIKLGASDVFTKAGALKGLKNLGTSAGNLTKGVGKVTATVAIAYDAVTDIADLKKAFSKGGKMSDKFTSVGESAGTLIGGGIGAFFGPGGVAIGATIGKAAGKWAGQASKEFTDGWNKAGRGAKPPEGLIPKAGYYARKAGDAVVEYTKNMGKAVKKYGPTVLKAFTGIFGGVATWFLTDTKAGKAATKWAQGFVQDVKKKGLTKTISDDYDKLSKSVATTYNKMAKNTTNWFNDHEKATKKWASSHAKDWSKDWNGFKDSMGDKLNDMKDGASNWGSNVEKWRSKWSSSFGKSWSSHWNSVKNWMGDSLDSARDHAGSWGTSLNKWWGSFSTGFGKGWRSMWSGLGDFFSSIWDGIKDTAKSAMNVLIGIINGGIGGIDTVIHFFGGKKETIKKIPKLATGTGYHSGGLAMVNDQPGPLYKELLEDTSTGQLGMAEGRNTVLDLKPGTKVYTAAQTQAIMSMAGMPHYAGGTDGEGFFDKFIDTASGFIKGAAEKIKQIAEYVAHPVQAVEKLFDSKTSFPGTGIGSMFQDGSHYMIKQGESWFKGLFSALKDGLDFGSARGNYNPEMIEKAARAMKVDPSASFIKMLQATIQSESGGRNVVQQIHDVNSGGNEARGILQYTPGTFRAFAVPGHTNIMNPYDQLLAFFNNSDWRNSIGRTTIWGVNKIDWLHSGPQGHRRMANGGKLTHPEVVLAGEDGDEWVVNPSKPNAMHLVAGLMADIQAKQPHATLAAPASSTGATFRPAPVVQSDSAAGGSSLLGMVSKLVTATQALLDKDTDIYLDRQKVTKEVNKQSKADVNVLTAQGG</sequence>
<evidence type="ECO:0000313" key="3">
    <source>
        <dbReference type="Proteomes" id="UP000051922"/>
    </source>
</evidence>
<dbReference type="Proteomes" id="UP000051922">
    <property type="component" value="Unassembled WGS sequence"/>
</dbReference>
<dbReference type="EMBL" id="AZFJ01000045">
    <property type="protein sequence ID" value="KRL86435.1"/>
    <property type="molecule type" value="Genomic_DNA"/>
</dbReference>
<gene>
    <name evidence="2" type="ORF">FC50_GL000957</name>
</gene>
<reference evidence="2 3" key="1">
    <citation type="journal article" date="2015" name="Genome Announc.">
        <title>Expanding the biotechnology potential of lactobacilli through comparative genomics of 213 strains and associated genera.</title>
        <authorList>
            <person name="Sun Z."/>
            <person name="Harris H.M."/>
            <person name="McCann A."/>
            <person name="Guo C."/>
            <person name="Argimon S."/>
            <person name="Zhang W."/>
            <person name="Yang X."/>
            <person name="Jeffery I.B."/>
            <person name="Cooney J.C."/>
            <person name="Kagawa T.F."/>
            <person name="Liu W."/>
            <person name="Song Y."/>
            <person name="Salvetti E."/>
            <person name="Wrobel A."/>
            <person name="Rasinkangas P."/>
            <person name="Parkhill J."/>
            <person name="Rea M.C."/>
            <person name="O'Sullivan O."/>
            <person name="Ritari J."/>
            <person name="Douillard F.P."/>
            <person name="Paul Ross R."/>
            <person name="Yang R."/>
            <person name="Briner A.E."/>
            <person name="Felis G.E."/>
            <person name="de Vos W.M."/>
            <person name="Barrangou R."/>
            <person name="Klaenhammer T.R."/>
            <person name="Caufield P.W."/>
            <person name="Cui Y."/>
            <person name="Zhang H."/>
            <person name="O'Toole P.W."/>
        </authorList>
    </citation>
    <scope>NUCLEOTIDE SEQUENCE [LARGE SCALE GENOMIC DNA]</scope>
    <source>
        <strain evidence="2 3">DSM 15945</strain>
    </source>
</reference>
<dbReference type="NCBIfam" id="TIGR02675">
    <property type="entry name" value="tape_meas_nterm"/>
    <property type="match status" value="1"/>
</dbReference>
<dbReference type="STRING" id="1423783.FC50_GL000957"/>
<organism evidence="2 3">
    <name type="scientific">Lacticaseibacillus pantheris DSM 15945 = JCM 12539 = NBRC 106106</name>
    <dbReference type="NCBI Taxonomy" id="1423783"/>
    <lineage>
        <taxon>Bacteria</taxon>
        <taxon>Bacillati</taxon>
        <taxon>Bacillota</taxon>
        <taxon>Bacilli</taxon>
        <taxon>Lactobacillales</taxon>
        <taxon>Lactobacillaceae</taxon>
        <taxon>Lacticaseibacillus</taxon>
    </lineage>
</organism>
<dbReference type="PATRIC" id="fig|1423783.4.peg.990"/>
<dbReference type="InterPro" id="IPR013491">
    <property type="entry name" value="Tape_meas_N"/>
</dbReference>
<evidence type="ECO:0000259" key="1">
    <source>
        <dbReference type="Pfam" id="PF20155"/>
    </source>
</evidence>